<evidence type="ECO:0000256" key="4">
    <source>
        <dbReference type="ARBA" id="ARBA00009461"/>
    </source>
</evidence>
<evidence type="ECO:0000313" key="10">
    <source>
        <dbReference type="Proteomes" id="UP001219933"/>
    </source>
</evidence>
<dbReference type="Pfam" id="PF14474">
    <property type="entry name" value="RTC4"/>
    <property type="match status" value="1"/>
</dbReference>
<feature type="domain" description="Restriction of telomere capping protein 4 C-terminal" evidence="8">
    <location>
        <begin position="128"/>
        <end position="256"/>
    </location>
</feature>
<comment type="subcellular location">
    <subcellularLocation>
        <location evidence="3">Cytoplasm</location>
    </subcellularLocation>
    <subcellularLocation>
        <location evidence="2">Nucleus</location>
    </subcellularLocation>
</comment>
<accession>A0AAF0F1N9</accession>
<dbReference type="Proteomes" id="UP001219933">
    <property type="component" value="Chromosome 5"/>
</dbReference>
<evidence type="ECO:0000256" key="7">
    <source>
        <dbReference type="ARBA" id="ARBA00023242"/>
    </source>
</evidence>
<comment type="function">
    <text evidence="1">May be involved in a process influencing telomere capping.</text>
</comment>
<reference evidence="9" key="1">
    <citation type="submission" date="2023-03" db="EMBL/GenBank/DDBJ databases">
        <title>Mating type loci evolution in Malassezia.</title>
        <authorList>
            <person name="Coelho M.A."/>
        </authorList>
    </citation>
    <scope>NUCLEOTIDE SEQUENCE</scope>
    <source>
        <strain evidence="9">CBS 11721</strain>
    </source>
</reference>
<protein>
    <recommendedName>
        <fullName evidence="5">Restriction of telomere capping protein 4</fullName>
    </recommendedName>
</protein>
<evidence type="ECO:0000256" key="2">
    <source>
        <dbReference type="ARBA" id="ARBA00004123"/>
    </source>
</evidence>
<dbReference type="PANTHER" id="PTHR41391">
    <property type="entry name" value="RESTRICTION OF TELOMERE CAPPING PROTEIN 4"/>
    <property type="match status" value="1"/>
</dbReference>
<name>A0AAF0F1N9_9BASI</name>
<dbReference type="AlphaFoldDB" id="A0AAF0F1N9"/>
<dbReference type="InterPro" id="IPR039024">
    <property type="entry name" value="RTC4"/>
</dbReference>
<evidence type="ECO:0000259" key="8">
    <source>
        <dbReference type="SMART" id="SM01312"/>
    </source>
</evidence>
<evidence type="ECO:0000256" key="3">
    <source>
        <dbReference type="ARBA" id="ARBA00004496"/>
    </source>
</evidence>
<keyword evidence="10" id="KW-1185">Reference proteome</keyword>
<keyword evidence="7" id="KW-0539">Nucleus</keyword>
<dbReference type="SMART" id="SM01312">
    <property type="entry name" value="RTC4"/>
    <property type="match status" value="1"/>
</dbReference>
<organism evidence="9 10">
    <name type="scientific">Malassezia cuniculi</name>
    <dbReference type="NCBI Taxonomy" id="948313"/>
    <lineage>
        <taxon>Eukaryota</taxon>
        <taxon>Fungi</taxon>
        <taxon>Dikarya</taxon>
        <taxon>Basidiomycota</taxon>
        <taxon>Ustilaginomycotina</taxon>
        <taxon>Malasseziomycetes</taxon>
        <taxon>Malasseziales</taxon>
        <taxon>Malasseziaceae</taxon>
        <taxon>Malassezia</taxon>
    </lineage>
</organism>
<evidence type="ECO:0000256" key="6">
    <source>
        <dbReference type="ARBA" id="ARBA00022490"/>
    </source>
</evidence>
<evidence type="ECO:0000313" key="9">
    <source>
        <dbReference type="EMBL" id="WFD36742.1"/>
    </source>
</evidence>
<dbReference type="EMBL" id="CP119881">
    <property type="protein sequence ID" value="WFD36742.1"/>
    <property type="molecule type" value="Genomic_DNA"/>
</dbReference>
<evidence type="ECO:0000256" key="5">
    <source>
        <dbReference type="ARBA" id="ARBA00015162"/>
    </source>
</evidence>
<dbReference type="GO" id="GO:0005634">
    <property type="term" value="C:nucleus"/>
    <property type="evidence" value="ECO:0007669"/>
    <property type="project" value="UniProtKB-SubCell"/>
</dbReference>
<proteinExistence type="inferred from homology"/>
<dbReference type="InterPro" id="IPR028094">
    <property type="entry name" value="RTC4_C"/>
</dbReference>
<evidence type="ECO:0000256" key="1">
    <source>
        <dbReference type="ARBA" id="ARBA00002738"/>
    </source>
</evidence>
<gene>
    <name evidence="9" type="ORF">MCUN1_003629</name>
</gene>
<dbReference type="GO" id="GO:0005737">
    <property type="term" value="C:cytoplasm"/>
    <property type="evidence" value="ECO:0007669"/>
    <property type="project" value="UniProtKB-SubCell"/>
</dbReference>
<sequence length="260" mass="29533">MAKSQHMLVMPKKSNGISNEAFAKLREELGICEDASIGTAAAAATCQFCGEDMPDAPSESLTKMIAHWEARKKDGHLVRATDTLAVCQRHREERYVIPEGVKRGWPLHFDILSLRKRISAPSAPYLRVLEDRIREPESSEWFNMARQRRQQLGRGASSSKNYIDTFDDHQAGYYGERGWELFRDIVHASFLDDPLTPTLDLREAQTLQRIQPLDAHTFTEQVLIPELACMLVQDDLGDATREDALKVLRESRVSNNRLAK</sequence>
<comment type="similarity">
    <text evidence="4">Belongs to the RTC4 family.</text>
</comment>
<keyword evidence="6" id="KW-0963">Cytoplasm</keyword>
<dbReference type="PANTHER" id="PTHR41391:SF1">
    <property type="entry name" value="RESTRICTION OF TELOMERE CAPPING PROTEIN 4"/>
    <property type="match status" value="1"/>
</dbReference>